<sequence>MNTEIVPYTLLPGHMISKHGEGVIRCVLGSSVAVCITARLGNFACMNHFVSPATKNKKEATAMFGNVATLWLIKMAMEEGFTPSELQAQIFGGAYPETGTGSDIGRENCAVAEDVLRKKKIPLVSSDVAGHLGRKIVLDVGTGHAVVMKVKNIRHSDWHGAVW</sequence>
<proteinExistence type="inferred from homology"/>
<dbReference type="GO" id="GO:0006935">
    <property type="term" value="P:chemotaxis"/>
    <property type="evidence" value="ECO:0007669"/>
    <property type="project" value="UniProtKB-UniRule"/>
</dbReference>
<dbReference type="SUPFAM" id="SSF64438">
    <property type="entry name" value="CNF1/YfiH-like putative cysteine hydrolases"/>
    <property type="match status" value="1"/>
</dbReference>
<evidence type="ECO:0000256" key="2">
    <source>
        <dbReference type="ARBA" id="ARBA00022801"/>
    </source>
</evidence>
<evidence type="ECO:0000256" key="1">
    <source>
        <dbReference type="ARBA" id="ARBA00022500"/>
    </source>
</evidence>
<name>U7D666_9BACT</name>
<evidence type="ECO:0000313" key="4">
    <source>
        <dbReference type="EMBL" id="ERP32009.1"/>
    </source>
</evidence>
<comment type="function">
    <text evidence="3">Probably deamidates glutamine residues to glutamate on methyl-accepting chemotaxis receptors (MCPs), playing an important role in chemotaxis.</text>
</comment>
<evidence type="ECO:0000313" key="5">
    <source>
        <dbReference type="Proteomes" id="UP000017148"/>
    </source>
</evidence>
<keyword evidence="5" id="KW-1185">Reference proteome</keyword>
<accession>U7D666</accession>
<dbReference type="InterPro" id="IPR011324">
    <property type="entry name" value="Cytotoxic_necrot_fac-like_cat"/>
</dbReference>
<comment type="caution">
    <text evidence="4">The sequence shown here is derived from an EMBL/GenBank/DDBJ whole genome shotgun (WGS) entry which is preliminary data.</text>
</comment>
<comment type="similarity">
    <text evidence="3">Belongs to the CheD family.</text>
</comment>
<dbReference type="GO" id="GO:0050568">
    <property type="term" value="F:protein-glutamine glutaminase activity"/>
    <property type="evidence" value="ECO:0007669"/>
    <property type="project" value="UniProtKB-UniRule"/>
</dbReference>
<dbReference type="InterPro" id="IPR005659">
    <property type="entry name" value="Chemorcpt_Glu_NH3ase_CheD"/>
</dbReference>
<dbReference type="Gene3D" id="3.30.1330.200">
    <property type="match status" value="1"/>
</dbReference>
<protein>
    <recommendedName>
        <fullName evidence="3">Probable chemoreceptor glutamine deamidase CheD</fullName>
        <ecNumber evidence="3">3.5.1.44</ecNumber>
    </recommendedName>
</protein>
<dbReference type="PANTHER" id="PTHR35147:SF3">
    <property type="entry name" value="CHEMORECEPTOR GLUTAMINE DEAMIDASE CHED 1-RELATED"/>
    <property type="match status" value="1"/>
</dbReference>
<dbReference type="STRING" id="1313304.CALK_0990"/>
<dbReference type="HAMAP" id="MF_01440">
    <property type="entry name" value="CheD"/>
    <property type="match status" value="1"/>
</dbReference>
<dbReference type="InterPro" id="IPR038592">
    <property type="entry name" value="CheD-like_sf"/>
</dbReference>
<organism evidence="4 5">
    <name type="scientific">Chitinivibrio alkaliphilus ACht1</name>
    <dbReference type="NCBI Taxonomy" id="1313304"/>
    <lineage>
        <taxon>Bacteria</taxon>
        <taxon>Pseudomonadati</taxon>
        <taxon>Fibrobacterota</taxon>
        <taxon>Chitinivibrionia</taxon>
        <taxon>Chitinivibrionales</taxon>
        <taxon>Chitinivibrionaceae</taxon>
        <taxon>Chitinivibrio</taxon>
    </lineage>
</organism>
<dbReference type="Proteomes" id="UP000017148">
    <property type="component" value="Unassembled WGS sequence"/>
</dbReference>
<dbReference type="Pfam" id="PF03975">
    <property type="entry name" value="CheD"/>
    <property type="match status" value="1"/>
</dbReference>
<dbReference type="PANTHER" id="PTHR35147">
    <property type="entry name" value="CHEMORECEPTOR GLUTAMINE DEAMIDASE CHED-RELATED"/>
    <property type="match status" value="1"/>
</dbReference>
<dbReference type="EMBL" id="ASJR01000007">
    <property type="protein sequence ID" value="ERP32009.1"/>
    <property type="molecule type" value="Genomic_DNA"/>
</dbReference>
<dbReference type="OrthoDB" id="9807202at2"/>
<dbReference type="RefSeq" id="WP_022636484.1">
    <property type="nucleotide sequence ID" value="NZ_ASJR01000007.1"/>
</dbReference>
<dbReference type="EC" id="3.5.1.44" evidence="3"/>
<dbReference type="CDD" id="cd16352">
    <property type="entry name" value="CheD"/>
    <property type="match status" value="1"/>
</dbReference>
<evidence type="ECO:0000256" key="3">
    <source>
        <dbReference type="HAMAP-Rule" id="MF_01440"/>
    </source>
</evidence>
<comment type="catalytic activity">
    <reaction evidence="3">
        <text>L-glutaminyl-[protein] + H2O = L-glutamyl-[protein] + NH4(+)</text>
        <dbReference type="Rhea" id="RHEA:16441"/>
        <dbReference type="Rhea" id="RHEA-COMP:10207"/>
        <dbReference type="Rhea" id="RHEA-COMP:10208"/>
        <dbReference type="ChEBI" id="CHEBI:15377"/>
        <dbReference type="ChEBI" id="CHEBI:28938"/>
        <dbReference type="ChEBI" id="CHEBI:29973"/>
        <dbReference type="ChEBI" id="CHEBI:30011"/>
        <dbReference type="EC" id="3.5.1.44"/>
    </reaction>
</comment>
<dbReference type="AlphaFoldDB" id="U7D666"/>
<reference evidence="4 5" key="1">
    <citation type="journal article" date="2013" name="Environ. Microbiol.">
        <title>Genome analysis of Chitinivibrio alkaliphilus gen. nov., sp. nov., a novel extremely haloalkaliphilic anaerobic chitinolytic bacterium from the candidate phylum Termite Group 3.</title>
        <authorList>
            <person name="Sorokin D.Y."/>
            <person name="Gumerov V.M."/>
            <person name="Rakitin A.L."/>
            <person name="Beletsky A.V."/>
            <person name="Damste J.S."/>
            <person name="Muyzer G."/>
            <person name="Mardanov A.V."/>
            <person name="Ravin N.V."/>
        </authorList>
    </citation>
    <scope>NUCLEOTIDE SEQUENCE [LARGE SCALE GENOMIC DNA]</scope>
    <source>
        <strain evidence="4 5">ACht1</strain>
    </source>
</reference>
<dbReference type="eggNOG" id="COG1871">
    <property type="taxonomic scope" value="Bacteria"/>
</dbReference>
<gene>
    <name evidence="3" type="primary">cheD</name>
    <name evidence="4" type="ORF">CALK_0990</name>
</gene>
<keyword evidence="2 3" id="KW-0378">Hydrolase</keyword>
<keyword evidence="1 3" id="KW-0145">Chemotaxis</keyword>